<dbReference type="PROSITE" id="PS00063">
    <property type="entry name" value="ALDOKETO_REDUCTASE_3"/>
    <property type="match status" value="1"/>
</dbReference>
<gene>
    <name evidence="6" type="ORF">LAFE_0E02014G</name>
</gene>
<reference evidence="7" key="1">
    <citation type="submission" date="2016-03" db="EMBL/GenBank/DDBJ databases">
        <authorList>
            <person name="Devillers H."/>
        </authorList>
    </citation>
    <scope>NUCLEOTIDE SEQUENCE [LARGE SCALE GENOMIC DNA]</scope>
</reference>
<proteinExistence type="predicted"/>
<evidence type="ECO:0000259" key="5">
    <source>
        <dbReference type="Pfam" id="PF00248"/>
    </source>
</evidence>
<organism evidence="6 7">
    <name type="scientific">Lachancea fermentati</name>
    <name type="common">Zygosaccharomyces fermentati</name>
    <dbReference type="NCBI Taxonomy" id="4955"/>
    <lineage>
        <taxon>Eukaryota</taxon>
        <taxon>Fungi</taxon>
        <taxon>Dikarya</taxon>
        <taxon>Ascomycota</taxon>
        <taxon>Saccharomycotina</taxon>
        <taxon>Saccharomycetes</taxon>
        <taxon>Saccharomycetales</taxon>
        <taxon>Saccharomycetaceae</taxon>
        <taxon>Lachancea</taxon>
    </lineage>
</organism>
<dbReference type="Proteomes" id="UP000190831">
    <property type="component" value="Chromosome E"/>
</dbReference>
<dbReference type="GO" id="GO:0016616">
    <property type="term" value="F:oxidoreductase activity, acting on the CH-OH group of donors, NAD or NADP as acceptor"/>
    <property type="evidence" value="ECO:0007669"/>
    <property type="project" value="UniProtKB-ARBA"/>
</dbReference>
<dbReference type="PANTHER" id="PTHR11732">
    <property type="entry name" value="ALDO/KETO REDUCTASE"/>
    <property type="match status" value="1"/>
</dbReference>
<dbReference type="FunFam" id="3.20.20.100:FF:000002">
    <property type="entry name" value="2,5-diketo-D-gluconic acid reductase A"/>
    <property type="match status" value="1"/>
</dbReference>
<dbReference type="PRINTS" id="PR00069">
    <property type="entry name" value="ALDKETRDTASE"/>
</dbReference>
<dbReference type="PIRSF" id="PIRSF000097">
    <property type="entry name" value="AKR"/>
    <property type="match status" value="1"/>
</dbReference>
<dbReference type="Pfam" id="PF00248">
    <property type="entry name" value="Aldo_ket_red"/>
    <property type="match status" value="1"/>
</dbReference>
<feature type="binding site" evidence="3">
    <location>
        <position position="117"/>
    </location>
    <ligand>
        <name>substrate</name>
    </ligand>
</feature>
<accession>A0A1G4MCD9</accession>
<dbReference type="SUPFAM" id="SSF51430">
    <property type="entry name" value="NAD(P)-linked oxidoreductase"/>
    <property type="match status" value="1"/>
</dbReference>
<evidence type="ECO:0000256" key="2">
    <source>
        <dbReference type="PIRSR" id="PIRSR000097-1"/>
    </source>
</evidence>
<protein>
    <submittedName>
        <fullName evidence="6">LAFE_0E02014g1_1</fullName>
    </submittedName>
</protein>
<evidence type="ECO:0000256" key="1">
    <source>
        <dbReference type="ARBA" id="ARBA00023002"/>
    </source>
</evidence>
<dbReference type="InterPro" id="IPR018170">
    <property type="entry name" value="Aldo/ket_reductase_CS"/>
</dbReference>
<evidence type="ECO:0000313" key="6">
    <source>
        <dbReference type="EMBL" id="SCW01544.1"/>
    </source>
</evidence>
<dbReference type="STRING" id="4955.A0A1G4MCD9"/>
<feature type="site" description="Lowers pKa of active site Tyr" evidence="4">
    <location>
        <position position="86"/>
    </location>
</feature>
<dbReference type="OrthoDB" id="416253at2759"/>
<evidence type="ECO:0000256" key="4">
    <source>
        <dbReference type="PIRSR" id="PIRSR000097-3"/>
    </source>
</evidence>
<dbReference type="InterPro" id="IPR023210">
    <property type="entry name" value="NADP_OxRdtase_dom"/>
</dbReference>
<dbReference type="InterPro" id="IPR036812">
    <property type="entry name" value="NAD(P)_OxRdtase_dom_sf"/>
</dbReference>
<dbReference type="PROSITE" id="PS00798">
    <property type="entry name" value="ALDOKETO_REDUCTASE_1"/>
    <property type="match status" value="1"/>
</dbReference>
<dbReference type="EMBL" id="LT598488">
    <property type="protein sequence ID" value="SCW01544.1"/>
    <property type="molecule type" value="Genomic_DNA"/>
</dbReference>
<evidence type="ECO:0000313" key="7">
    <source>
        <dbReference type="Proteomes" id="UP000190831"/>
    </source>
</evidence>
<evidence type="ECO:0000256" key="3">
    <source>
        <dbReference type="PIRSR" id="PIRSR000097-2"/>
    </source>
</evidence>
<keyword evidence="7" id="KW-1185">Reference proteome</keyword>
<name>A0A1G4MCD9_LACFM</name>
<feature type="domain" description="NADP-dependent oxidoreductase" evidence="5">
    <location>
        <begin position="22"/>
        <end position="297"/>
    </location>
</feature>
<keyword evidence="1" id="KW-0560">Oxidoreductase</keyword>
<sequence length="321" mass="36617">MLHPKSYEIYFTLNNGSKMPALGLGTANPPERLAETKQAVKAAVKAGYRHIDTAWAYGTEQYIGEALKELFEEGVVKREDLFITTKVWPTHWDKVNDSLESSLKNLGVDYVDLLLQHWPLCFAKVKDPNGIEGLARNPKNEDGTAKYEPDGDFYETYRQLEKLYLDKDPRVKAIGVSNYPIPYLEKLLKTFKVVPAINQVELHPYLPQLELREYCKKHGIVLEAFSPFGADGVPNVEIPEVKEFAKVHDVSASDVLLSYHIRQGVVVVPRSLNPTRIAGNIEFVPLTEEELDRLNKFGIGRERRYRDEQFSSCIPTFYENK</sequence>
<dbReference type="OMA" id="TAWYYGT"/>
<dbReference type="AlphaFoldDB" id="A0A1G4MCD9"/>
<feature type="active site" description="Proton donor" evidence="2">
    <location>
        <position position="57"/>
    </location>
</feature>
<dbReference type="Gene3D" id="3.20.20.100">
    <property type="entry name" value="NADP-dependent oxidoreductase domain"/>
    <property type="match status" value="1"/>
</dbReference>
<dbReference type="InterPro" id="IPR020471">
    <property type="entry name" value="AKR"/>
</dbReference>